<accession>A0A1X7U6P9</accession>
<dbReference type="InParanoid" id="A0A1X7U6P9"/>
<name>A0A1X7U6P9_AMPQE</name>
<organism evidence="1">
    <name type="scientific">Amphimedon queenslandica</name>
    <name type="common">Sponge</name>
    <dbReference type="NCBI Taxonomy" id="400682"/>
    <lineage>
        <taxon>Eukaryota</taxon>
        <taxon>Metazoa</taxon>
        <taxon>Porifera</taxon>
        <taxon>Demospongiae</taxon>
        <taxon>Heteroscleromorpha</taxon>
        <taxon>Haplosclerida</taxon>
        <taxon>Niphatidae</taxon>
        <taxon>Amphimedon</taxon>
    </lineage>
</organism>
<evidence type="ECO:0000313" key="1">
    <source>
        <dbReference type="EnsemblMetazoa" id="Aqu2.1.23126_001"/>
    </source>
</evidence>
<dbReference type="EnsemblMetazoa" id="Aqu2.1.23126_001">
    <property type="protein sequence ID" value="Aqu2.1.23126_001"/>
    <property type="gene ID" value="Aqu2.1.23126"/>
</dbReference>
<proteinExistence type="predicted"/>
<protein>
    <submittedName>
        <fullName evidence="1">Uncharacterized protein</fullName>
    </submittedName>
</protein>
<sequence length="78" mass="8953">MAATTFEALLYRENELPCLPDFLEDLIFTRGLQWYYKRGSRPCLRGKSKIGKTAVLFSRLHHHLSIQLSVCISLVLEG</sequence>
<dbReference type="AlphaFoldDB" id="A0A1X7U6P9"/>
<reference evidence="1" key="1">
    <citation type="submission" date="2017-05" db="UniProtKB">
        <authorList>
            <consortium name="EnsemblMetazoa"/>
        </authorList>
    </citation>
    <scope>IDENTIFICATION</scope>
</reference>